<evidence type="ECO:0000256" key="3">
    <source>
        <dbReference type="ARBA" id="ARBA00011489"/>
    </source>
</evidence>
<dbReference type="InterPro" id="IPR006702">
    <property type="entry name" value="CASP_dom"/>
</dbReference>
<dbReference type="InterPro" id="IPR006459">
    <property type="entry name" value="CASP/CASPL"/>
</dbReference>
<dbReference type="Pfam" id="PF04535">
    <property type="entry name" value="CASP_dom"/>
    <property type="match status" value="1"/>
</dbReference>
<evidence type="ECO:0000256" key="5">
    <source>
        <dbReference type="ARBA" id="ARBA00022692"/>
    </source>
</evidence>
<gene>
    <name evidence="11" type="primary">LOC109724615</name>
</gene>
<reference evidence="11" key="2">
    <citation type="submission" date="2025-08" db="UniProtKB">
        <authorList>
            <consortium name="RefSeq"/>
        </authorList>
    </citation>
    <scope>IDENTIFICATION</scope>
    <source>
        <tissue evidence="11">Leaf</tissue>
    </source>
</reference>
<dbReference type="PANTHER" id="PTHR33573">
    <property type="entry name" value="CASP-LIKE PROTEIN 4A4"/>
    <property type="match status" value="1"/>
</dbReference>
<comment type="subunit">
    <text evidence="3 8">Homodimer and heterodimers.</text>
</comment>
<evidence type="ECO:0000256" key="6">
    <source>
        <dbReference type="ARBA" id="ARBA00022989"/>
    </source>
</evidence>
<evidence type="ECO:0000256" key="8">
    <source>
        <dbReference type="RuleBase" id="RU361233"/>
    </source>
</evidence>
<keyword evidence="10" id="KW-1185">Reference proteome</keyword>
<comment type="subcellular location">
    <subcellularLocation>
        <location evidence="1 8">Cell membrane</location>
        <topology evidence="1 8">Multi-pass membrane protein</topology>
    </subcellularLocation>
</comment>
<sequence length="189" mass="20867">MENKALLKSEGLIRALCFVLSCITALVMCLNAQTKTVFFVQNKATPKDIHALWILGMVASAAAAYHLLHLFKCFYFQFVARKLIPSNKSIAWFCFLLDQGVTYVLFSATMAALQGSLIAVTGVGSFQWSKVCNIYTRFCVQVGGSLICGIAASLAMAVVSSLSAYRLFRLYPSVARSASPRRWRCWALL</sequence>
<feature type="transmembrane region" description="Helical" evidence="8">
    <location>
        <begin position="134"/>
        <end position="159"/>
    </location>
</feature>
<dbReference type="AlphaFoldDB" id="A0A6P5GMS4"/>
<evidence type="ECO:0000256" key="4">
    <source>
        <dbReference type="ARBA" id="ARBA00022475"/>
    </source>
</evidence>
<reference evidence="10" key="1">
    <citation type="journal article" date="2015" name="Nat. Genet.">
        <title>The pineapple genome and the evolution of CAM photosynthesis.</title>
        <authorList>
            <person name="Ming R."/>
            <person name="VanBuren R."/>
            <person name="Wai C.M."/>
            <person name="Tang H."/>
            <person name="Schatz M.C."/>
            <person name="Bowers J.E."/>
            <person name="Lyons E."/>
            <person name="Wang M.L."/>
            <person name="Chen J."/>
            <person name="Biggers E."/>
            <person name="Zhang J."/>
            <person name="Huang L."/>
            <person name="Zhang L."/>
            <person name="Miao W."/>
            <person name="Zhang J."/>
            <person name="Ye Z."/>
            <person name="Miao C."/>
            <person name="Lin Z."/>
            <person name="Wang H."/>
            <person name="Zhou H."/>
            <person name="Yim W.C."/>
            <person name="Priest H.D."/>
            <person name="Zheng C."/>
            <person name="Woodhouse M."/>
            <person name="Edger P.P."/>
            <person name="Guyot R."/>
            <person name="Guo H.B."/>
            <person name="Guo H."/>
            <person name="Zheng G."/>
            <person name="Singh R."/>
            <person name="Sharma A."/>
            <person name="Min X."/>
            <person name="Zheng Y."/>
            <person name="Lee H."/>
            <person name="Gurtowski J."/>
            <person name="Sedlazeck F.J."/>
            <person name="Harkess A."/>
            <person name="McKain M.R."/>
            <person name="Liao Z."/>
            <person name="Fang J."/>
            <person name="Liu J."/>
            <person name="Zhang X."/>
            <person name="Zhang Q."/>
            <person name="Hu W."/>
            <person name="Qin Y."/>
            <person name="Wang K."/>
            <person name="Chen L.Y."/>
            <person name="Shirley N."/>
            <person name="Lin Y.R."/>
            <person name="Liu L.Y."/>
            <person name="Hernandez A.G."/>
            <person name="Wright C.L."/>
            <person name="Bulone V."/>
            <person name="Tuskan G.A."/>
            <person name="Heath K."/>
            <person name="Zee F."/>
            <person name="Moore P.H."/>
            <person name="Sunkar R."/>
            <person name="Leebens-Mack J.H."/>
            <person name="Mockler T."/>
            <person name="Bennetzen J.L."/>
            <person name="Freeling M."/>
            <person name="Sankoff D."/>
            <person name="Paterson A.H."/>
            <person name="Zhu X."/>
            <person name="Yang X."/>
            <person name="Smith J.A."/>
            <person name="Cushman J.C."/>
            <person name="Paull R.E."/>
            <person name="Yu Q."/>
        </authorList>
    </citation>
    <scope>NUCLEOTIDE SEQUENCE [LARGE SCALE GENOMIC DNA]</scope>
    <source>
        <strain evidence="10">cv. F153</strain>
    </source>
</reference>
<keyword evidence="7 8" id="KW-0472">Membrane</keyword>
<protein>
    <recommendedName>
        <fullName evidence="8">CASP-like protein</fullName>
    </recommendedName>
</protein>
<keyword evidence="4 8" id="KW-1003">Cell membrane</keyword>
<evidence type="ECO:0000259" key="9">
    <source>
        <dbReference type="Pfam" id="PF04535"/>
    </source>
</evidence>
<organism evidence="10 11">
    <name type="scientific">Ananas comosus</name>
    <name type="common">Pineapple</name>
    <name type="synonym">Ananas ananas</name>
    <dbReference type="NCBI Taxonomy" id="4615"/>
    <lineage>
        <taxon>Eukaryota</taxon>
        <taxon>Viridiplantae</taxon>
        <taxon>Streptophyta</taxon>
        <taxon>Embryophyta</taxon>
        <taxon>Tracheophyta</taxon>
        <taxon>Spermatophyta</taxon>
        <taxon>Magnoliopsida</taxon>
        <taxon>Liliopsida</taxon>
        <taxon>Poales</taxon>
        <taxon>Bromeliaceae</taxon>
        <taxon>Bromelioideae</taxon>
        <taxon>Ananas</taxon>
    </lineage>
</organism>
<keyword evidence="5 8" id="KW-0812">Transmembrane</keyword>
<dbReference type="NCBIfam" id="TIGR01569">
    <property type="entry name" value="A_tha_TIGR01569"/>
    <property type="match status" value="1"/>
</dbReference>
<dbReference type="GeneID" id="109724615"/>
<dbReference type="OrthoDB" id="689315at2759"/>
<evidence type="ECO:0000256" key="7">
    <source>
        <dbReference type="ARBA" id="ARBA00023136"/>
    </source>
</evidence>
<feature type="domain" description="Casparian strip membrane protein" evidence="9">
    <location>
        <begin position="7"/>
        <end position="154"/>
    </location>
</feature>
<evidence type="ECO:0000313" key="10">
    <source>
        <dbReference type="Proteomes" id="UP000515123"/>
    </source>
</evidence>
<keyword evidence="6 8" id="KW-1133">Transmembrane helix</keyword>
<dbReference type="Gramene" id="Aco008255.1.mrna1">
    <property type="protein sequence ID" value="Aco008255.1.mrna1"/>
    <property type="gene ID" value="Aco008255.1.path1"/>
</dbReference>
<evidence type="ECO:0000313" key="11">
    <source>
        <dbReference type="RefSeq" id="XP_020109082.1"/>
    </source>
</evidence>
<dbReference type="Proteomes" id="UP000515123">
    <property type="component" value="Linkage group 19"/>
</dbReference>
<comment type="similarity">
    <text evidence="2 8">Belongs to the Casparian strip membrane proteins (CASP) family.</text>
</comment>
<dbReference type="RefSeq" id="XP_020109082.1">
    <property type="nucleotide sequence ID" value="XM_020253493.1"/>
</dbReference>
<accession>A0A6P5GMS4</accession>
<evidence type="ECO:0000256" key="2">
    <source>
        <dbReference type="ARBA" id="ARBA00007651"/>
    </source>
</evidence>
<name>A0A6P5GMS4_ANACO</name>
<feature type="transmembrane region" description="Helical" evidence="8">
    <location>
        <begin position="53"/>
        <end position="78"/>
    </location>
</feature>
<dbReference type="GO" id="GO:0005886">
    <property type="term" value="C:plasma membrane"/>
    <property type="evidence" value="ECO:0007669"/>
    <property type="project" value="UniProtKB-SubCell"/>
</dbReference>
<feature type="transmembrane region" description="Helical" evidence="8">
    <location>
        <begin position="90"/>
        <end position="114"/>
    </location>
</feature>
<evidence type="ECO:0000256" key="1">
    <source>
        <dbReference type="ARBA" id="ARBA00004651"/>
    </source>
</evidence>
<proteinExistence type="inferred from homology"/>
<dbReference type="PANTHER" id="PTHR33573:SF30">
    <property type="entry name" value="CASP-LIKE PROTEIN 2C1-RELATED"/>
    <property type="match status" value="1"/>
</dbReference>
<feature type="transmembrane region" description="Helical" evidence="8">
    <location>
        <begin position="12"/>
        <end position="33"/>
    </location>
</feature>